<feature type="domain" description="HD-GYP" evidence="1">
    <location>
        <begin position="1"/>
        <end position="113"/>
    </location>
</feature>
<proteinExistence type="predicted"/>
<dbReference type="EMBL" id="CADCVS010000225">
    <property type="protein sequence ID" value="CAA9496542.1"/>
    <property type="molecule type" value="Genomic_DNA"/>
</dbReference>
<dbReference type="InterPro" id="IPR052020">
    <property type="entry name" value="Cyclic_di-GMP/3'3'-cGAMP_PDE"/>
</dbReference>
<reference evidence="2" key="1">
    <citation type="submission" date="2020-02" db="EMBL/GenBank/DDBJ databases">
        <authorList>
            <person name="Meier V. D."/>
        </authorList>
    </citation>
    <scope>NUCLEOTIDE SEQUENCE</scope>
    <source>
        <strain evidence="2">AVDCRST_MAG30</strain>
    </source>
</reference>
<accession>A0A6J4SE86</accession>
<evidence type="ECO:0000313" key="2">
    <source>
        <dbReference type="EMBL" id="CAA9496542.1"/>
    </source>
</evidence>
<organism evidence="2">
    <name type="scientific">uncultured Solirubrobacteraceae bacterium</name>
    <dbReference type="NCBI Taxonomy" id="1162706"/>
    <lineage>
        <taxon>Bacteria</taxon>
        <taxon>Bacillati</taxon>
        <taxon>Actinomycetota</taxon>
        <taxon>Thermoleophilia</taxon>
        <taxon>Solirubrobacterales</taxon>
        <taxon>Solirubrobacteraceae</taxon>
        <taxon>environmental samples</taxon>
    </lineage>
</organism>
<name>A0A6J4SE86_9ACTN</name>
<gene>
    <name evidence="2" type="ORF">AVDCRST_MAG30-1674</name>
</gene>
<dbReference type="AlphaFoldDB" id="A0A6J4SE86"/>
<dbReference type="SUPFAM" id="SSF109604">
    <property type="entry name" value="HD-domain/PDEase-like"/>
    <property type="match status" value="1"/>
</dbReference>
<sequence>MVKTHAVVGARILSGGGSELLETAEAVARSHHERWDGTGYPDGLAGDDIPLVGRLVAVADVFDVLVHERPYKEEWSVPDAAEEIRRGAGTQFDPQVVEAFDALGERGWTSRPR</sequence>
<protein>
    <submittedName>
        <fullName evidence="2">Response regulator</fullName>
    </submittedName>
</protein>
<dbReference type="InterPro" id="IPR037522">
    <property type="entry name" value="HD_GYP_dom"/>
</dbReference>
<dbReference type="CDD" id="cd00077">
    <property type="entry name" value="HDc"/>
    <property type="match status" value="1"/>
</dbReference>
<dbReference type="PANTHER" id="PTHR45228:SF4">
    <property type="entry name" value="LIPOPROTEIN"/>
    <property type="match status" value="1"/>
</dbReference>
<dbReference type="Pfam" id="PF13487">
    <property type="entry name" value="HD_5"/>
    <property type="match status" value="1"/>
</dbReference>
<dbReference type="PROSITE" id="PS51832">
    <property type="entry name" value="HD_GYP"/>
    <property type="match status" value="1"/>
</dbReference>
<dbReference type="InterPro" id="IPR003607">
    <property type="entry name" value="HD/PDEase_dom"/>
</dbReference>
<evidence type="ECO:0000259" key="1">
    <source>
        <dbReference type="PROSITE" id="PS51832"/>
    </source>
</evidence>
<dbReference type="PANTHER" id="PTHR45228">
    <property type="entry name" value="CYCLIC DI-GMP PHOSPHODIESTERASE TM_0186-RELATED"/>
    <property type="match status" value="1"/>
</dbReference>
<dbReference type="Gene3D" id="1.10.3210.10">
    <property type="entry name" value="Hypothetical protein af1432"/>
    <property type="match status" value="1"/>
</dbReference>